<accession>A0A553NS55</accession>
<dbReference type="EMBL" id="VCGU01000010">
    <property type="protein sequence ID" value="TRY68262.1"/>
    <property type="molecule type" value="Genomic_DNA"/>
</dbReference>
<dbReference type="OMA" id="DECETID"/>
<reference evidence="1 2" key="1">
    <citation type="journal article" date="2018" name="Nat. Ecol. Evol.">
        <title>Genomic signatures of mitonuclear coevolution across populations of Tigriopus californicus.</title>
        <authorList>
            <person name="Barreto F.S."/>
            <person name="Watson E.T."/>
            <person name="Lima T.G."/>
            <person name="Willett C.S."/>
            <person name="Edmands S."/>
            <person name="Li W."/>
            <person name="Burton R.S."/>
        </authorList>
    </citation>
    <scope>NUCLEOTIDE SEQUENCE [LARGE SCALE GENOMIC DNA]</scope>
    <source>
        <strain evidence="1 2">San Diego</strain>
    </source>
</reference>
<dbReference type="AlphaFoldDB" id="A0A553NS55"/>
<name>A0A553NS55_TIGCA</name>
<proteinExistence type="predicted"/>
<keyword evidence="2" id="KW-1185">Reference proteome</keyword>
<dbReference type="PANTHER" id="PTHR48174:SF5">
    <property type="entry name" value="VACUOLAR PROTEIN SORTING-ASSOCIATED PROTEIN 62"/>
    <property type="match status" value="1"/>
</dbReference>
<dbReference type="Proteomes" id="UP000318571">
    <property type="component" value="Chromosome 1"/>
</dbReference>
<evidence type="ECO:0000313" key="2">
    <source>
        <dbReference type="Proteomes" id="UP000318571"/>
    </source>
</evidence>
<gene>
    <name evidence="1" type="ORF">TCAL_03822</name>
</gene>
<sequence>MQSGPLSLDALIGGNETYDFHLNTLEPIPCINCHQPFFFGQPLDQAKLYVQVIEYGDECETIDVAYPTFYPYNHGKDVCIISLDSQEDEEERDGSGTKEECGLGSTFGNHVSDVERIEIRFQNGSPQAIYLSVHSFGGYYAYNKTAHSFDFAFGETLLIQDGYDYGEGIRFYDETRVTYPPTVNIVEGNHPVVFSANGSHGSWASEGKHTYFNFFIHLDDYCERGEAWRTWENLAFVDRGVPDEEYYGTDNQWVNFKGRWGNTDGLGCALEPIIGICGLDSGVRGPSPPRAFGNDTMCGAFI</sequence>
<comment type="caution">
    <text evidence="1">The sequence shown here is derived from an EMBL/GenBank/DDBJ whole genome shotgun (WGS) entry which is preliminary data.</text>
</comment>
<protein>
    <submittedName>
        <fullName evidence="1">Uncharacterized protein</fullName>
    </submittedName>
</protein>
<dbReference type="STRING" id="6832.A0A553NS55"/>
<dbReference type="PANTHER" id="PTHR48174">
    <property type="entry name" value="DUF946 FAMILY PROTEIN"/>
    <property type="match status" value="1"/>
</dbReference>
<organism evidence="1 2">
    <name type="scientific">Tigriopus californicus</name>
    <name type="common">Marine copepod</name>
    <dbReference type="NCBI Taxonomy" id="6832"/>
    <lineage>
        <taxon>Eukaryota</taxon>
        <taxon>Metazoa</taxon>
        <taxon>Ecdysozoa</taxon>
        <taxon>Arthropoda</taxon>
        <taxon>Crustacea</taxon>
        <taxon>Multicrustacea</taxon>
        <taxon>Hexanauplia</taxon>
        <taxon>Copepoda</taxon>
        <taxon>Harpacticoida</taxon>
        <taxon>Harpacticidae</taxon>
        <taxon>Tigriopus</taxon>
    </lineage>
</organism>
<evidence type="ECO:0000313" key="1">
    <source>
        <dbReference type="EMBL" id="TRY68262.1"/>
    </source>
</evidence>